<comment type="subcellular location">
    <subcellularLocation>
        <location evidence="3 17">Cytoplasm</location>
    </subcellularLocation>
</comment>
<dbReference type="InterPro" id="IPR036318">
    <property type="entry name" value="FAD-bd_PCMH-like_sf"/>
</dbReference>
<keyword evidence="12 17" id="KW-0573">Peptidoglycan synthesis</keyword>
<evidence type="ECO:0000256" key="5">
    <source>
        <dbReference type="ARBA" id="ARBA00010485"/>
    </source>
</evidence>
<protein>
    <recommendedName>
        <fullName evidence="17">UDP-N-acetylenolpyruvoylglucosamine reductase</fullName>
        <ecNumber evidence="17">1.3.1.98</ecNumber>
    </recommendedName>
    <alternativeName>
        <fullName evidence="17">UDP-N-acetylmuramate dehydrogenase</fullName>
    </alternativeName>
</protein>
<dbReference type="Pfam" id="PF01565">
    <property type="entry name" value="FAD_binding_4"/>
    <property type="match status" value="1"/>
</dbReference>
<comment type="catalytic activity">
    <reaction evidence="16 17">
        <text>UDP-N-acetyl-alpha-D-muramate + NADP(+) = UDP-N-acetyl-3-O-(1-carboxyvinyl)-alpha-D-glucosamine + NADPH + H(+)</text>
        <dbReference type="Rhea" id="RHEA:12248"/>
        <dbReference type="ChEBI" id="CHEBI:15378"/>
        <dbReference type="ChEBI" id="CHEBI:57783"/>
        <dbReference type="ChEBI" id="CHEBI:58349"/>
        <dbReference type="ChEBI" id="CHEBI:68483"/>
        <dbReference type="ChEBI" id="CHEBI:70757"/>
        <dbReference type="EC" id="1.3.1.98"/>
    </reaction>
</comment>
<dbReference type="InterPro" id="IPR016166">
    <property type="entry name" value="FAD-bd_PCMH"/>
</dbReference>
<dbReference type="NCBIfam" id="NF010478">
    <property type="entry name" value="PRK13903.1"/>
    <property type="match status" value="1"/>
</dbReference>
<evidence type="ECO:0000256" key="15">
    <source>
        <dbReference type="ARBA" id="ARBA00023316"/>
    </source>
</evidence>
<dbReference type="Proteomes" id="UP000298412">
    <property type="component" value="Unassembled WGS sequence"/>
</dbReference>
<evidence type="ECO:0000313" key="21">
    <source>
        <dbReference type="Proteomes" id="UP000298412"/>
    </source>
</evidence>
<evidence type="ECO:0000256" key="13">
    <source>
        <dbReference type="ARBA" id="ARBA00023002"/>
    </source>
</evidence>
<keyword evidence="15 17" id="KW-0961">Cell wall biogenesis/degradation</keyword>
<name>A0A4R8X016_9MICO</name>
<proteinExistence type="inferred from homology"/>
<feature type="domain" description="FAD-binding PCMH-type" evidence="19">
    <location>
        <begin position="64"/>
        <end position="240"/>
    </location>
</feature>
<evidence type="ECO:0000256" key="9">
    <source>
        <dbReference type="ARBA" id="ARBA00022827"/>
    </source>
</evidence>
<evidence type="ECO:0000256" key="6">
    <source>
        <dbReference type="ARBA" id="ARBA00022490"/>
    </source>
</evidence>
<evidence type="ECO:0000256" key="16">
    <source>
        <dbReference type="ARBA" id="ARBA00048914"/>
    </source>
</evidence>
<evidence type="ECO:0000256" key="17">
    <source>
        <dbReference type="HAMAP-Rule" id="MF_00037"/>
    </source>
</evidence>
<evidence type="ECO:0000256" key="7">
    <source>
        <dbReference type="ARBA" id="ARBA00022618"/>
    </source>
</evidence>
<dbReference type="OrthoDB" id="9804753at2"/>
<feature type="active site" evidence="17">
    <location>
        <position position="425"/>
    </location>
</feature>
<evidence type="ECO:0000256" key="14">
    <source>
        <dbReference type="ARBA" id="ARBA00023306"/>
    </source>
</evidence>
<dbReference type="InterPro" id="IPR016169">
    <property type="entry name" value="FAD-bd_PCMH_sub2"/>
</dbReference>
<comment type="cofactor">
    <cofactor evidence="1 17">
        <name>FAD</name>
        <dbReference type="ChEBI" id="CHEBI:57692"/>
    </cofactor>
</comment>
<evidence type="ECO:0000256" key="8">
    <source>
        <dbReference type="ARBA" id="ARBA00022630"/>
    </source>
</evidence>
<dbReference type="UniPathway" id="UPA00219"/>
<evidence type="ECO:0000256" key="4">
    <source>
        <dbReference type="ARBA" id="ARBA00004752"/>
    </source>
</evidence>
<evidence type="ECO:0000256" key="18">
    <source>
        <dbReference type="SAM" id="MobiDB-lite"/>
    </source>
</evidence>
<evidence type="ECO:0000256" key="2">
    <source>
        <dbReference type="ARBA" id="ARBA00003921"/>
    </source>
</evidence>
<dbReference type="PANTHER" id="PTHR21071:SF4">
    <property type="entry name" value="UDP-N-ACETYLENOLPYRUVOYLGLUCOSAMINE REDUCTASE"/>
    <property type="match status" value="1"/>
</dbReference>
<dbReference type="InterPro" id="IPR003170">
    <property type="entry name" value="MurB"/>
</dbReference>
<gene>
    <name evidence="17" type="primary">murB</name>
    <name evidence="20" type="ORF">E3O19_01640</name>
</gene>
<dbReference type="PROSITE" id="PS51387">
    <property type="entry name" value="FAD_PCMH"/>
    <property type="match status" value="1"/>
</dbReference>
<accession>A0A4R8X016</accession>
<organism evidence="20 21">
    <name type="scientific">Cryobacterium algoritolerans</name>
    <dbReference type="NCBI Taxonomy" id="1259184"/>
    <lineage>
        <taxon>Bacteria</taxon>
        <taxon>Bacillati</taxon>
        <taxon>Actinomycetota</taxon>
        <taxon>Actinomycetes</taxon>
        <taxon>Micrococcales</taxon>
        <taxon>Microbacteriaceae</taxon>
        <taxon>Cryobacterium</taxon>
    </lineage>
</organism>
<dbReference type="GO" id="GO:0008360">
    <property type="term" value="P:regulation of cell shape"/>
    <property type="evidence" value="ECO:0007669"/>
    <property type="project" value="UniProtKB-KW"/>
</dbReference>
<dbReference type="HAMAP" id="MF_00037">
    <property type="entry name" value="MurB"/>
    <property type="match status" value="1"/>
</dbReference>
<dbReference type="InterPro" id="IPR016167">
    <property type="entry name" value="FAD-bd_PCMH_sub1"/>
</dbReference>
<evidence type="ECO:0000256" key="1">
    <source>
        <dbReference type="ARBA" id="ARBA00001974"/>
    </source>
</evidence>
<comment type="pathway">
    <text evidence="4 17">Cell wall biogenesis; peptidoglycan biosynthesis.</text>
</comment>
<evidence type="ECO:0000256" key="12">
    <source>
        <dbReference type="ARBA" id="ARBA00022984"/>
    </source>
</evidence>
<dbReference type="GO" id="GO:0008762">
    <property type="term" value="F:UDP-N-acetylmuramate dehydrogenase activity"/>
    <property type="evidence" value="ECO:0007669"/>
    <property type="project" value="UniProtKB-UniRule"/>
</dbReference>
<dbReference type="PANTHER" id="PTHR21071">
    <property type="entry name" value="UDP-N-ACETYLENOLPYRUVOYLGLUCOSAMINE REDUCTASE"/>
    <property type="match status" value="1"/>
</dbReference>
<dbReference type="GO" id="GO:0071555">
    <property type="term" value="P:cell wall organization"/>
    <property type="evidence" value="ECO:0007669"/>
    <property type="project" value="UniProtKB-KW"/>
</dbReference>
<evidence type="ECO:0000259" key="19">
    <source>
        <dbReference type="PROSITE" id="PS51387"/>
    </source>
</evidence>
<evidence type="ECO:0000256" key="11">
    <source>
        <dbReference type="ARBA" id="ARBA00022960"/>
    </source>
</evidence>
<feature type="region of interest" description="Disordered" evidence="18">
    <location>
        <begin position="1"/>
        <end position="54"/>
    </location>
</feature>
<dbReference type="EC" id="1.3.1.98" evidence="17"/>
<keyword evidence="10 17" id="KW-0521">NADP</keyword>
<comment type="function">
    <text evidence="2 17">Cell wall formation.</text>
</comment>
<keyword evidence="6 17" id="KW-0963">Cytoplasm</keyword>
<dbReference type="Pfam" id="PF02873">
    <property type="entry name" value="MurB_C"/>
    <property type="match status" value="1"/>
</dbReference>
<dbReference type="GO" id="GO:0009252">
    <property type="term" value="P:peptidoglycan biosynthetic process"/>
    <property type="evidence" value="ECO:0007669"/>
    <property type="project" value="UniProtKB-UniRule"/>
</dbReference>
<keyword evidence="13 17" id="KW-0560">Oxidoreductase</keyword>
<dbReference type="InterPro" id="IPR011601">
    <property type="entry name" value="MurB_C"/>
</dbReference>
<dbReference type="AlphaFoldDB" id="A0A4R8X016"/>
<dbReference type="InterPro" id="IPR006094">
    <property type="entry name" value="Oxid_FAD_bind_N"/>
</dbReference>
<dbReference type="SUPFAM" id="SSF56194">
    <property type="entry name" value="Uridine diphospho-N-Acetylenolpyruvylglucosamine reductase, MurB, C-terminal domain"/>
    <property type="match status" value="1"/>
</dbReference>
<evidence type="ECO:0000256" key="10">
    <source>
        <dbReference type="ARBA" id="ARBA00022857"/>
    </source>
</evidence>
<keyword evidence="9 17" id="KW-0274">FAD</keyword>
<evidence type="ECO:0000313" key="20">
    <source>
        <dbReference type="EMBL" id="TFC20092.1"/>
    </source>
</evidence>
<dbReference type="GO" id="GO:0071949">
    <property type="term" value="F:FAD binding"/>
    <property type="evidence" value="ECO:0007669"/>
    <property type="project" value="InterPro"/>
</dbReference>
<feature type="active site" evidence="17">
    <location>
        <position position="218"/>
    </location>
</feature>
<dbReference type="GO" id="GO:0005829">
    <property type="term" value="C:cytosol"/>
    <property type="evidence" value="ECO:0007669"/>
    <property type="project" value="TreeGrafter"/>
</dbReference>
<evidence type="ECO:0000256" key="3">
    <source>
        <dbReference type="ARBA" id="ARBA00004496"/>
    </source>
</evidence>
<dbReference type="GO" id="GO:0051301">
    <property type="term" value="P:cell division"/>
    <property type="evidence" value="ECO:0007669"/>
    <property type="project" value="UniProtKB-KW"/>
</dbReference>
<comment type="caution">
    <text evidence="20">The sequence shown here is derived from an EMBL/GenBank/DDBJ whole genome shotgun (WGS) entry which is preliminary data.</text>
</comment>
<feature type="active site" description="Proton donor" evidence="17">
    <location>
        <position position="304"/>
    </location>
</feature>
<keyword evidence="11 17" id="KW-0133">Cell shape</keyword>
<dbReference type="EMBL" id="SOFP01000009">
    <property type="protein sequence ID" value="TFC20092.1"/>
    <property type="molecule type" value="Genomic_DNA"/>
</dbReference>
<dbReference type="InterPro" id="IPR036635">
    <property type="entry name" value="MurB_C_sf"/>
</dbReference>
<dbReference type="Gene3D" id="3.90.78.10">
    <property type="entry name" value="UDP-N-acetylenolpyruvoylglucosamine reductase, C-terminal domain"/>
    <property type="match status" value="1"/>
</dbReference>
<dbReference type="Gene3D" id="3.30.43.10">
    <property type="entry name" value="Uridine Diphospho-n-acetylenolpyruvylglucosamine Reductase, domain 2"/>
    <property type="match status" value="1"/>
</dbReference>
<comment type="similarity">
    <text evidence="5 17">Belongs to the MurB family.</text>
</comment>
<dbReference type="SUPFAM" id="SSF56176">
    <property type="entry name" value="FAD-binding/transporter-associated domain-like"/>
    <property type="match status" value="1"/>
</dbReference>
<keyword evidence="7 17" id="KW-0132">Cell division</keyword>
<dbReference type="Gene3D" id="3.30.465.10">
    <property type="match status" value="1"/>
</dbReference>
<keyword evidence="14 17" id="KW-0131">Cell cycle</keyword>
<keyword evidence="21" id="KW-1185">Reference proteome</keyword>
<sequence length="433" mass="45531">MPASCASISPRRSTRQPCSARRRRASAWPPRRSARPDSVPDSVPDSGGLAGPLPRFADLTTMRVGGLPARLLSPATEQELVDAALTTWGSGDEWMLLGGGSNTVVSDDGFDGTVIRVLTRGVTVLEPGVGNAVAADRVRLRVQAGESWDDLVAHTVARGWSGLEALSGIPGSTGAAPVQNIGAYGQELSDSLVAIDFLDYETGIRHRIEAAELELGYRTSALKQGRRGLVLVVELELHDTQAEASVLGSALSQPVAYPQLAGALGVQVGDRVPLGVLRASVLALRGAKGMVLDAGDPDTNSAGSFFTNPIVSLAFSRTMPDAAPRWPLSDPELPDRVIPLDEYYGVGPIEDATPVRLVKLSAAWLIENSGISRGFRLPGSRAAISSKHTLALTNTGGATADEIGQLARFVQGRVQSEFGVILQPEPMLVGLSL</sequence>
<keyword evidence="8 17" id="KW-0285">Flavoprotein</keyword>
<reference evidence="20 21" key="1">
    <citation type="submission" date="2019-03" db="EMBL/GenBank/DDBJ databases">
        <title>Genomics of glacier-inhabiting Cryobacterium strains.</title>
        <authorList>
            <person name="Liu Q."/>
            <person name="Xin Y.-H."/>
        </authorList>
    </citation>
    <scope>NUCLEOTIDE SEQUENCE [LARGE SCALE GENOMIC DNA]</scope>
    <source>
        <strain evidence="20 21">MDT1-3</strain>
    </source>
</reference>